<reference evidence="3" key="1">
    <citation type="journal article" date="2019" name="Int. J. Syst. Evol. Microbiol.">
        <title>The Global Catalogue of Microorganisms (GCM) 10K type strain sequencing project: providing services to taxonomists for standard genome sequencing and annotation.</title>
        <authorList>
            <consortium name="The Broad Institute Genomics Platform"/>
            <consortium name="The Broad Institute Genome Sequencing Center for Infectious Disease"/>
            <person name="Wu L."/>
            <person name="Ma J."/>
        </authorList>
    </citation>
    <scope>NUCLEOTIDE SEQUENCE [LARGE SCALE GENOMIC DNA]</scope>
    <source>
        <strain evidence="3">CGMCC 1.7003</strain>
    </source>
</reference>
<comment type="caution">
    <text evidence="2">The sequence shown here is derived from an EMBL/GenBank/DDBJ whole genome shotgun (WGS) entry which is preliminary data.</text>
</comment>
<feature type="transmembrane region" description="Helical" evidence="1">
    <location>
        <begin position="46"/>
        <end position="66"/>
    </location>
</feature>
<keyword evidence="3" id="KW-1185">Reference proteome</keyword>
<protein>
    <recommendedName>
        <fullName evidence="4">Lipopolysaccharide assembly protein A domain-containing protein</fullName>
    </recommendedName>
</protein>
<sequence length="81" mass="9189">MLRKVLFLIFSIAVLLLGFLLGSTNQQLTELNLLVVKLNLRVVDIAVIFLIVGIVLGLLFSLFFALQRKTKRWLTNSTEKT</sequence>
<name>A0ABQ3L0J6_9ALTE</name>
<proteinExistence type="predicted"/>
<evidence type="ECO:0000313" key="2">
    <source>
        <dbReference type="EMBL" id="GHG74720.1"/>
    </source>
</evidence>
<evidence type="ECO:0008006" key="4">
    <source>
        <dbReference type="Google" id="ProtNLM"/>
    </source>
</evidence>
<keyword evidence="1" id="KW-0812">Transmembrane</keyword>
<dbReference type="Proteomes" id="UP000659697">
    <property type="component" value="Unassembled WGS sequence"/>
</dbReference>
<keyword evidence="1" id="KW-1133">Transmembrane helix</keyword>
<gene>
    <name evidence="2" type="ORF">GCM10010919_28420</name>
</gene>
<dbReference type="EMBL" id="BNAO01000008">
    <property type="protein sequence ID" value="GHG74720.1"/>
    <property type="molecule type" value="Genomic_DNA"/>
</dbReference>
<evidence type="ECO:0000256" key="1">
    <source>
        <dbReference type="SAM" id="Phobius"/>
    </source>
</evidence>
<dbReference type="RefSeq" id="WP_229833587.1">
    <property type="nucleotide sequence ID" value="NZ_BNAO01000008.1"/>
</dbReference>
<evidence type="ECO:0000313" key="3">
    <source>
        <dbReference type="Proteomes" id="UP000659697"/>
    </source>
</evidence>
<accession>A0ABQ3L0J6</accession>
<organism evidence="2 3">
    <name type="scientific">Alishewanella longhuensis</name>
    <dbReference type="NCBI Taxonomy" id="1091037"/>
    <lineage>
        <taxon>Bacteria</taxon>
        <taxon>Pseudomonadati</taxon>
        <taxon>Pseudomonadota</taxon>
        <taxon>Gammaproteobacteria</taxon>
        <taxon>Alteromonadales</taxon>
        <taxon>Alteromonadaceae</taxon>
        <taxon>Alishewanella</taxon>
    </lineage>
</organism>
<keyword evidence="1" id="KW-0472">Membrane</keyword>